<dbReference type="EnsemblMetazoa" id="MESCA000228-RA">
    <property type="protein sequence ID" value="MESCA000228-PA"/>
    <property type="gene ID" value="MESCA000228"/>
</dbReference>
<comment type="similarity">
    <text evidence="2">Belongs to the otopetrin family.</text>
</comment>
<dbReference type="PANTHER" id="PTHR21522">
    <property type="entry name" value="PROTON CHANNEL OTOP"/>
    <property type="match status" value="1"/>
</dbReference>
<evidence type="ECO:0000256" key="11">
    <source>
        <dbReference type="SAM" id="Phobius"/>
    </source>
</evidence>
<dbReference type="EMBL" id="CAQQ02394306">
    <property type="status" value="NOT_ANNOTATED_CDS"/>
    <property type="molecule type" value="Genomic_DNA"/>
</dbReference>
<keyword evidence="9 11" id="KW-0472">Membrane</keyword>
<dbReference type="GO" id="GO:0015252">
    <property type="term" value="F:proton channel activity"/>
    <property type="evidence" value="ECO:0007669"/>
    <property type="project" value="InterPro"/>
</dbReference>
<dbReference type="Proteomes" id="UP000015102">
    <property type="component" value="Unassembled WGS sequence"/>
</dbReference>
<evidence type="ECO:0000256" key="1">
    <source>
        <dbReference type="ARBA" id="ARBA00004651"/>
    </source>
</evidence>
<dbReference type="PANTHER" id="PTHR21522:SF30">
    <property type="entry name" value="GH01206P"/>
    <property type="match status" value="1"/>
</dbReference>
<evidence type="ECO:0000256" key="7">
    <source>
        <dbReference type="ARBA" id="ARBA00022989"/>
    </source>
</evidence>
<name>T1GAH1_MEGSC</name>
<keyword evidence="6" id="KW-0375">Hydrogen ion transport</keyword>
<dbReference type="GO" id="GO:0005886">
    <property type="term" value="C:plasma membrane"/>
    <property type="evidence" value="ECO:0007669"/>
    <property type="project" value="UniProtKB-SubCell"/>
</dbReference>
<evidence type="ECO:0000313" key="13">
    <source>
        <dbReference type="Proteomes" id="UP000015102"/>
    </source>
</evidence>
<evidence type="ECO:0000256" key="9">
    <source>
        <dbReference type="ARBA" id="ARBA00023136"/>
    </source>
</evidence>
<reference evidence="13" key="1">
    <citation type="submission" date="2013-02" db="EMBL/GenBank/DDBJ databases">
        <authorList>
            <person name="Hughes D."/>
        </authorList>
    </citation>
    <scope>NUCLEOTIDE SEQUENCE</scope>
    <source>
        <strain>Durham</strain>
        <strain evidence="13">NC isolate 2 -- Noor lab</strain>
    </source>
</reference>
<dbReference type="HOGENOM" id="CLU_2161253_0_0_1"/>
<sequence>MKRLKMKPPKITITTSENETIEEFSEESVPEGDDSLTSALSLLYGKFLIILGITLPITQLLTNQVPNPIYQSFYIYLYAISILFVLFIYGISICQSEEYSSILNLILKNFGILQFRDF</sequence>
<protein>
    <submittedName>
        <fullName evidence="12">Uncharacterized protein</fullName>
    </submittedName>
</protein>
<keyword evidence="5 11" id="KW-0812">Transmembrane</keyword>
<keyword evidence="3" id="KW-0813">Transport</keyword>
<evidence type="ECO:0000256" key="5">
    <source>
        <dbReference type="ARBA" id="ARBA00022692"/>
    </source>
</evidence>
<evidence type="ECO:0000313" key="12">
    <source>
        <dbReference type="EnsemblMetazoa" id="MESCA000228-PA"/>
    </source>
</evidence>
<keyword evidence="7 11" id="KW-1133">Transmembrane helix</keyword>
<evidence type="ECO:0000256" key="4">
    <source>
        <dbReference type="ARBA" id="ARBA00022475"/>
    </source>
</evidence>
<evidence type="ECO:0000256" key="2">
    <source>
        <dbReference type="ARBA" id="ARBA00006513"/>
    </source>
</evidence>
<proteinExistence type="inferred from homology"/>
<organism evidence="12 13">
    <name type="scientific">Megaselia scalaris</name>
    <name type="common">Humpbacked fly</name>
    <name type="synonym">Phora scalaris</name>
    <dbReference type="NCBI Taxonomy" id="36166"/>
    <lineage>
        <taxon>Eukaryota</taxon>
        <taxon>Metazoa</taxon>
        <taxon>Ecdysozoa</taxon>
        <taxon>Arthropoda</taxon>
        <taxon>Hexapoda</taxon>
        <taxon>Insecta</taxon>
        <taxon>Pterygota</taxon>
        <taxon>Neoptera</taxon>
        <taxon>Endopterygota</taxon>
        <taxon>Diptera</taxon>
        <taxon>Brachycera</taxon>
        <taxon>Muscomorpha</taxon>
        <taxon>Platypezoidea</taxon>
        <taxon>Phoridae</taxon>
        <taxon>Megaseliini</taxon>
        <taxon>Megaselia</taxon>
    </lineage>
</organism>
<comment type="subcellular location">
    <subcellularLocation>
        <location evidence="1">Cell membrane</location>
        <topology evidence="1">Multi-pass membrane protein</topology>
    </subcellularLocation>
</comment>
<evidence type="ECO:0000256" key="3">
    <source>
        <dbReference type="ARBA" id="ARBA00022448"/>
    </source>
</evidence>
<reference evidence="12" key="2">
    <citation type="submission" date="2015-06" db="UniProtKB">
        <authorList>
            <consortium name="EnsemblMetazoa"/>
        </authorList>
    </citation>
    <scope>IDENTIFICATION</scope>
</reference>
<keyword evidence="10" id="KW-0407">Ion channel</keyword>
<evidence type="ECO:0000256" key="8">
    <source>
        <dbReference type="ARBA" id="ARBA00023065"/>
    </source>
</evidence>
<feature type="transmembrane region" description="Helical" evidence="11">
    <location>
        <begin position="43"/>
        <end position="61"/>
    </location>
</feature>
<feature type="transmembrane region" description="Helical" evidence="11">
    <location>
        <begin position="73"/>
        <end position="94"/>
    </location>
</feature>
<evidence type="ECO:0000256" key="10">
    <source>
        <dbReference type="ARBA" id="ARBA00023303"/>
    </source>
</evidence>
<keyword evidence="8" id="KW-0406">Ion transport</keyword>
<evidence type="ECO:0000256" key="6">
    <source>
        <dbReference type="ARBA" id="ARBA00022781"/>
    </source>
</evidence>
<dbReference type="InterPro" id="IPR004878">
    <property type="entry name" value="Otopetrin"/>
</dbReference>
<dbReference type="AlphaFoldDB" id="T1GAH1"/>
<keyword evidence="13" id="KW-1185">Reference proteome</keyword>
<keyword evidence="4" id="KW-1003">Cell membrane</keyword>
<accession>T1GAH1</accession>